<evidence type="ECO:0000313" key="1">
    <source>
        <dbReference type="EMBL" id="NER29928.1"/>
    </source>
</evidence>
<dbReference type="EMBL" id="JAAHFQ010000454">
    <property type="protein sequence ID" value="NER29928.1"/>
    <property type="molecule type" value="Genomic_DNA"/>
</dbReference>
<proteinExistence type="predicted"/>
<protein>
    <submittedName>
        <fullName evidence="1">Uncharacterized protein</fullName>
    </submittedName>
</protein>
<organism evidence="1">
    <name type="scientific">Symploca sp. SIO1C4</name>
    <dbReference type="NCBI Taxonomy" id="2607765"/>
    <lineage>
        <taxon>Bacteria</taxon>
        <taxon>Bacillati</taxon>
        <taxon>Cyanobacteriota</taxon>
        <taxon>Cyanophyceae</taxon>
        <taxon>Coleofasciculales</taxon>
        <taxon>Coleofasciculaceae</taxon>
        <taxon>Symploca</taxon>
    </lineage>
</organism>
<dbReference type="PIRSF" id="PIRSF020893">
    <property type="entry name" value="UCP020893"/>
    <property type="match status" value="1"/>
</dbReference>
<comment type="caution">
    <text evidence="1">The sequence shown here is derived from an EMBL/GenBank/DDBJ whole genome shotgun (WGS) entry which is preliminary data.</text>
</comment>
<dbReference type="InterPro" id="IPR016780">
    <property type="entry name" value="UCP020893"/>
</dbReference>
<name>A0A6B3NL11_9CYAN</name>
<reference evidence="1" key="1">
    <citation type="submission" date="2019-11" db="EMBL/GenBank/DDBJ databases">
        <title>Genomic insights into an expanded diversity of filamentous marine cyanobacteria reveals the extraordinary biosynthetic potential of Moorea and Okeania.</title>
        <authorList>
            <person name="Ferreira Leao T."/>
            <person name="Wang M."/>
            <person name="Moss N."/>
            <person name="Da Silva R."/>
            <person name="Sanders J."/>
            <person name="Nurk S."/>
            <person name="Gurevich A."/>
            <person name="Humphrey G."/>
            <person name="Reher R."/>
            <person name="Zhu Q."/>
            <person name="Belda-Ferre P."/>
            <person name="Glukhov E."/>
            <person name="Rex R."/>
            <person name="Dorrestein P.C."/>
            <person name="Knight R."/>
            <person name="Pevzner P."/>
            <person name="Gerwick W.H."/>
            <person name="Gerwick L."/>
        </authorList>
    </citation>
    <scope>NUCLEOTIDE SEQUENCE</scope>
    <source>
        <strain evidence="1">SIO1C4</strain>
    </source>
</reference>
<gene>
    <name evidence="1" type="ORF">F6J89_20490</name>
</gene>
<sequence>MIIPEEVTFEEAIALTKSLIDKISRDEISLPEVSEAVSSLVNTQNGARGFFVTYLTSEGTLADNPSPEIIEALASSPEIVAELLVKNLAMSAAMAVAHLRNHNQQMARESQRVKLRTLRLIEKIDMPQLLDMAAQLRESALTWEGSYKLFLQRWQYDAEQREAICQAIDRMLPSTTTNETEGAKEAGED</sequence>
<accession>A0A6B3NL11</accession>
<dbReference type="AlphaFoldDB" id="A0A6B3NL11"/>